<proteinExistence type="predicted"/>
<dbReference type="RefSeq" id="WP_382408673.1">
    <property type="nucleotide sequence ID" value="NZ_JBHSGU010000005.1"/>
</dbReference>
<organism evidence="2 3">
    <name type="scientific">Glaciecola siphonariae</name>
    <dbReference type="NCBI Taxonomy" id="521012"/>
    <lineage>
        <taxon>Bacteria</taxon>
        <taxon>Pseudomonadati</taxon>
        <taxon>Pseudomonadota</taxon>
        <taxon>Gammaproteobacteria</taxon>
        <taxon>Alteromonadales</taxon>
        <taxon>Alteromonadaceae</taxon>
        <taxon>Glaciecola</taxon>
    </lineage>
</organism>
<sequence>MNKSETTLSVLQEALQRLISGQPQRVSKTRRISVRAVEEEAGMGDGSAYYYSGFIKKIKNIQVKTKSVKPNSSLDQTLSSVRNKLKKEIQIKERYKLQLEEARLNLSMLATQHNEFMLEILQLKERINELLSDNTTDINSKSPS</sequence>
<name>A0ABV9LZE4_9ALTE</name>
<protein>
    <submittedName>
        <fullName evidence="2">Uncharacterized protein</fullName>
    </submittedName>
</protein>
<accession>A0ABV9LZE4</accession>
<gene>
    <name evidence="2" type="ORF">ACFO4O_11585</name>
</gene>
<dbReference type="Proteomes" id="UP001595897">
    <property type="component" value="Unassembled WGS sequence"/>
</dbReference>
<comment type="caution">
    <text evidence="2">The sequence shown here is derived from an EMBL/GenBank/DDBJ whole genome shotgun (WGS) entry which is preliminary data.</text>
</comment>
<keyword evidence="1" id="KW-0175">Coiled coil</keyword>
<feature type="coiled-coil region" evidence="1">
    <location>
        <begin position="82"/>
        <end position="133"/>
    </location>
</feature>
<dbReference type="EMBL" id="JBHSGU010000005">
    <property type="protein sequence ID" value="MFC4700803.1"/>
    <property type="molecule type" value="Genomic_DNA"/>
</dbReference>
<reference evidence="3" key="1">
    <citation type="journal article" date="2019" name="Int. J. Syst. Evol. Microbiol.">
        <title>The Global Catalogue of Microorganisms (GCM) 10K type strain sequencing project: providing services to taxonomists for standard genome sequencing and annotation.</title>
        <authorList>
            <consortium name="The Broad Institute Genomics Platform"/>
            <consortium name="The Broad Institute Genome Sequencing Center for Infectious Disease"/>
            <person name="Wu L."/>
            <person name="Ma J."/>
        </authorList>
    </citation>
    <scope>NUCLEOTIDE SEQUENCE [LARGE SCALE GENOMIC DNA]</scope>
    <source>
        <strain evidence="3">KACC 12507</strain>
    </source>
</reference>
<evidence type="ECO:0000313" key="2">
    <source>
        <dbReference type="EMBL" id="MFC4700803.1"/>
    </source>
</evidence>
<evidence type="ECO:0000256" key="1">
    <source>
        <dbReference type="SAM" id="Coils"/>
    </source>
</evidence>
<evidence type="ECO:0000313" key="3">
    <source>
        <dbReference type="Proteomes" id="UP001595897"/>
    </source>
</evidence>
<keyword evidence="3" id="KW-1185">Reference proteome</keyword>